<gene>
    <name evidence="1" type="ORF">ACFO4E_00700</name>
</gene>
<name>A0ABV9DPJ5_9ACTN</name>
<dbReference type="Proteomes" id="UP001595923">
    <property type="component" value="Unassembled WGS sequence"/>
</dbReference>
<evidence type="ECO:0000313" key="2">
    <source>
        <dbReference type="Proteomes" id="UP001595923"/>
    </source>
</evidence>
<dbReference type="EMBL" id="JBHSFQ010000001">
    <property type="protein sequence ID" value="MFC4560367.1"/>
    <property type="molecule type" value="Genomic_DNA"/>
</dbReference>
<evidence type="ECO:0000313" key="1">
    <source>
        <dbReference type="EMBL" id="MFC4560367.1"/>
    </source>
</evidence>
<accession>A0ABV9DPJ5</accession>
<proteinExistence type="predicted"/>
<reference evidence="2" key="1">
    <citation type="journal article" date="2019" name="Int. J. Syst. Evol. Microbiol.">
        <title>The Global Catalogue of Microorganisms (GCM) 10K type strain sequencing project: providing services to taxonomists for standard genome sequencing and annotation.</title>
        <authorList>
            <consortium name="The Broad Institute Genomics Platform"/>
            <consortium name="The Broad Institute Genome Sequencing Center for Infectious Disease"/>
            <person name="Wu L."/>
            <person name="Ma J."/>
        </authorList>
    </citation>
    <scope>NUCLEOTIDE SEQUENCE [LARGE SCALE GENOMIC DNA]</scope>
    <source>
        <strain evidence="2">XZYJ18</strain>
    </source>
</reference>
<sequence>MDLKDHYQRLLDGIGLAIQAADDAFPLHPPFRRLLHRWAQEELSGRKGDIDWCDSTQDLADVTSGLLTFARDYTELRRSLFSDHLHLGPEPPWRIVGSPHVRRLAVRVPLSFYREAADHFVLRVVGAAQADVRAWEFTVLTRAAGTDRDDRFTLTAGTDVVVHIPAELSARPDWTEQAFYGLRCLTGDALNLRPFPEL</sequence>
<keyword evidence="2" id="KW-1185">Reference proteome</keyword>
<organism evidence="1 2">
    <name type="scientific">Nocardiopsis mangrovi</name>
    <dbReference type="NCBI Taxonomy" id="1179818"/>
    <lineage>
        <taxon>Bacteria</taxon>
        <taxon>Bacillati</taxon>
        <taxon>Actinomycetota</taxon>
        <taxon>Actinomycetes</taxon>
        <taxon>Streptosporangiales</taxon>
        <taxon>Nocardiopsidaceae</taxon>
        <taxon>Nocardiopsis</taxon>
    </lineage>
</organism>
<comment type="caution">
    <text evidence="1">The sequence shown here is derived from an EMBL/GenBank/DDBJ whole genome shotgun (WGS) entry which is preliminary data.</text>
</comment>
<protein>
    <submittedName>
        <fullName evidence="1">Uncharacterized protein</fullName>
    </submittedName>
</protein>
<dbReference type="RefSeq" id="WP_378570453.1">
    <property type="nucleotide sequence ID" value="NZ_JBHSFQ010000001.1"/>
</dbReference>